<accession>A0A6J5X318</accession>
<name>A0A6J5X318_PRUAR</name>
<keyword evidence="2" id="KW-1185">Reference proteome</keyword>
<evidence type="ECO:0000313" key="1">
    <source>
        <dbReference type="EMBL" id="CAB4308130.1"/>
    </source>
</evidence>
<evidence type="ECO:0008006" key="3">
    <source>
        <dbReference type="Google" id="ProtNLM"/>
    </source>
</evidence>
<dbReference type="Proteomes" id="UP000507245">
    <property type="component" value="Unassembled WGS sequence"/>
</dbReference>
<dbReference type="CDD" id="cd09272">
    <property type="entry name" value="RNase_HI_RT_Ty1"/>
    <property type="match status" value="1"/>
</dbReference>
<proteinExistence type="predicted"/>
<dbReference type="OrthoDB" id="1165331at2759"/>
<dbReference type="AlphaFoldDB" id="A0A6J5X318"/>
<gene>
    <name evidence="1" type="ORF">ORAREDHAP_LOCUS27357</name>
</gene>
<protein>
    <recommendedName>
        <fullName evidence="3">Reverse transcriptase Ty1/copia-type domain-containing protein</fullName>
    </recommendedName>
</protein>
<reference evidence="2" key="1">
    <citation type="journal article" date="2020" name="Genome Biol.">
        <title>Gamete binning: chromosome-level and haplotype-resolved genome assembly enabled by high-throughput single-cell sequencing of gamete genomes.</title>
        <authorList>
            <person name="Campoy J.A."/>
            <person name="Sun H."/>
            <person name="Goel M."/>
            <person name="Jiao W.-B."/>
            <person name="Folz-Donahue K."/>
            <person name="Wang N."/>
            <person name="Rubio M."/>
            <person name="Liu C."/>
            <person name="Kukat C."/>
            <person name="Ruiz D."/>
            <person name="Huettel B."/>
            <person name="Schneeberger K."/>
        </authorList>
    </citation>
    <scope>NUCLEOTIDE SEQUENCE [LARGE SCALE GENOMIC DNA]</scope>
    <source>
        <strain evidence="2">cv. Rojo Pasion</strain>
    </source>
</reference>
<organism evidence="1 2">
    <name type="scientific">Prunus armeniaca</name>
    <name type="common">Apricot</name>
    <name type="synonym">Armeniaca vulgaris</name>
    <dbReference type="NCBI Taxonomy" id="36596"/>
    <lineage>
        <taxon>Eukaryota</taxon>
        <taxon>Viridiplantae</taxon>
        <taxon>Streptophyta</taxon>
        <taxon>Embryophyta</taxon>
        <taxon>Tracheophyta</taxon>
        <taxon>Spermatophyta</taxon>
        <taxon>Magnoliopsida</taxon>
        <taxon>eudicotyledons</taxon>
        <taxon>Gunneridae</taxon>
        <taxon>Pentapetalae</taxon>
        <taxon>rosids</taxon>
        <taxon>fabids</taxon>
        <taxon>Rosales</taxon>
        <taxon>Rosaceae</taxon>
        <taxon>Amygdaloideae</taxon>
        <taxon>Amygdaleae</taxon>
        <taxon>Prunus</taxon>
    </lineage>
</organism>
<sequence length="154" mass="17412">MLVLKPLGSVCSLLLELGVCIRFSVLLYCDSLNTTHMAANPVFHARTRHIELDYHFVREMVALGSHQVCFVPSVDQPVYQVTRALHKPRHQHMSSKLVHPATSSLRGVLMQFSFPSTYRSQPHNLLLAISFPTINQIVFMSILFPTLSKLPVFV</sequence>
<dbReference type="EMBL" id="CAEKKB010000004">
    <property type="protein sequence ID" value="CAB4308130.1"/>
    <property type="molecule type" value="Genomic_DNA"/>
</dbReference>
<evidence type="ECO:0000313" key="2">
    <source>
        <dbReference type="Proteomes" id="UP000507245"/>
    </source>
</evidence>